<keyword evidence="1" id="KW-1133">Transmembrane helix</keyword>
<organism evidence="2 3">
    <name type="scientific">Corchorus olitorius</name>
    <dbReference type="NCBI Taxonomy" id="93759"/>
    <lineage>
        <taxon>Eukaryota</taxon>
        <taxon>Viridiplantae</taxon>
        <taxon>Streptophyta</taxon>
        <taxon>Embryophyta</taxon>
        <taxon>Tracheophyta</taxon>
        <taxon>Spermatophyta</taxon>
        <taxon>Magnoliopsida</taxon>
        <taxon>eudicotyledons</taxon>
        <taxon>Gunneridae</taxon>
        <taxon>Pentapetalae</taxon>
        <taxon>rosids</taxon>
        <taxon>malvids</taxon>
        <taxon>Malvales</taxon>
        <taxon>Malvaceae</taxon>
        <taxon>Grewioideae</taxon>
        <taxon>Apeibeae</taxon>
        <taxon>Corchorus</taxon>
    </lineage>
</organism>
<evidence type="ECO:0000313" key="2">
    <source>
        <dbReference type="EMBL" id="OMP05497.1"/>
    </source>
</evidence>
<comment type="caution">
    <text evidence="2">The sequence shown here is derived from an EMBL/GenBank/DDBJ whole genome shotgun (WGS) entry which is preliminary data.</text>
</comment>
<feature type="transmembrane region" description="Helical" evidence="1">
    <location>
        <begin position="78"/>
        <end position="99"/>
    </location>
</feature>
<keyword evidence="3" id="KW-1185">Reference proteome</keyword>
<evidence type="ECO:0000256" key="1">
    <source>
        <dbReference type="SAM" id="Phobius"/>
    </source>
</evidence>
<gene>
    <name evidence="2" type="ORF">COLO4_08812</name>
</gene>
<proteinExistence type="predicted"/>
<accession>A0A1R3KEG9</accession>
<protein>
    <submittedName>
        <fullName evidence="2">Cytochrome P450 71A10</fullName>
    </submittedName>
</protein>
<sequence>MGESKQGTRKCVPVTEHNVLAQHDMVHACFVSTVFNLSCSNFGSREFFFFVWSVDVAVEMASGACFEPTRGCHRCGKSISFTWLCLSCALLSSGAWYFVFIE</sequence>
<name>A0A1R3KEG9_9ROSI</name>
<reference evidence="3" key="1">
    <citation type="submission" date="2013-09" db="EMBL/GenBank/DDBJ databases">
        <title>Corchorus olitorius genome sequencing.</title>
        <authorList>
            <person name="Alam M."/>
            <person name="Haque M.S."/>
            <person name="Islam M.S."/>
            <person name="Emdad E.M."/>
            <person name="Islam M.M."/>
            <person name="Ahmed B."/>
            <person name="Halim A."/>
            <person name="Hossen Q.M.M."/>
            <person name="Hossain M.Z."/>
            <person name="Ahmed R."/>
            <person name="Khan M.M."/>
            <person name="Islam R."/>
            <person name="Rashid M.M."/>
            <person name="Khan S.A."/>
            <person name="Rahman M.S."/>
            <person name="Alam M."/>
            <person name="Yahiya A.S."/>
            <person name="Khan M.S."/>
            <person name="Azam M.S."/>
            <person name="Haque T."/>
            <person name="Lashkar M.Z.H."/>
            <person name="Akhand A.I."/>
            <person name="Morshed G."/>
            <person name="Roy S."/>
            <person name="Uddin K.S."/>
            <person name="Rabeya T."/>
            <person name="Hossain A.S."/>
            <person name="Chowdhury A."/>
            <person name="Snigdha A.R."/>
            <person name="Mortoza M.S."/>
            <person name="Matin S.A."/>
            <person name="Hoque S.M.E."/>
            <person name="Islam M.K."/>
            <person name="Roy D.K."/>
            <person name="Haider R."/>
            <person name="Moosa M.M."/>
            <person name="Elias S.M."/>
            <person name="Hasan A.M."/>
            <person name="Jahan S."/>
            <person name="Shafiuddin M."/>
            <person name="Mahmood N."/>
            <person name="Shommy N.S."/>
        </authorList>
    </citation>
    <scope>NUCLEOTIDE SEQUENCE [LARGE SCALE GENOMIC DNA]</scope>
    <source>
        <strain evidence="3">cv. O-4</strain>
    </source>
</reference>
<evidence type="ECO:0000313" key="3">
    <source>
        <dbReference type="Proteomes" id="UP000187203"/>
    </source>
</evidence>
<keyword evidence="1" id="KW-0472">Membrane</keyword>
<dbReference type="Proteomes" id="UP000187203">
    <property type="component" value="Unassembled WGS sequence"/>
</dbReference>
<dbReference type="AlphaFoldDB" id="A0A1R3KEG9"/>
<keyword evidence="1" id="KW-0812">Transmembrane</keyword>
<dbReference type="EMBL" id="AWUE01013960">
    <property type="protein sequence ID" value="OMP05497.1"/>
    <property type="molecule type" value="Genomic_DNA"/>
</dbReference>